<dbReference type="eggNOG" id="ENOG503340R">
    <property type="taxonomic scope" value="Bacteria"/>
</dbReference>
<reference evidence="2 3" key="1">
    <citation type="submission" date="2013-08" db="EMBL/GenBank/DDBJ databases">
        <title>The genome sequence of Knoellia subterranea.</title>
        <authorList>
            <person name="Zhu W."/>
            <person name="Wang G."/>
        </authorList>
    </citation>
    <scope>NUCLEOTIDE SEQUENCE [LARGE SCALE GENOMIC DNA]</scope>
    <source>
        <strain evidence="2 3">KCTC 19937</strain>
    </source>
</reference>
<keyword evidence="1" id="KW-1133">Transmembrane helix</keyword>
<keyword evidence="1" id="KW-0812">Transmembrane</keyword>
<dbReference type="EMBL" id="AVPK01000001">
    <property type="protein sequence ID" value="KGN39161.1"/>
    <property type="molecule type" value="Genomic_DNA"/>
</dbReference>
<evidence type="ECO:0000313" key="2">
    <source>
        <dbReference type="EMBL" id="KGN39161.1"/>
    </source>
</evidence>
<sequence>MTELQRAGNPGPGDIVGSVGEISFTPTAIHVPGQTIPMAGSTWIVRDQTRTERFLPTWAIVCAIVFFLACFLGLLFLAVKETRIVGYYEVEVTNGPRRYVTQIPATQTTLAHVRQNVDYARSLSTWAEQNGGSPA</sequence>
<dbReference type="Proteomes" id="UP000030011">
    <property type="component" value="Unassembled WGS sequence"/>
</dbReference>
<gene>
    <name evidence="2" type="ORF">N803_01240</name>
</gene>
<accession>A0A0A0JU10</accession>
<evidence type="ECO:0000313" key="3">
    <source>
        <dbReference type="Proteomes" id="UP000030011"/>
    </source>
</evidence>
<keyword evidence="1" id="KW-0472">Membrane</keyword>
<dbReference type="STRING" id="1385521.N803_01240"/>
<name>A0A0A0JU10_9MICO</name>
<feature type="transmembrane region" description="Helical" evidence="1">
    <location>
        <begin position="58"/>
        <end position="79"/>
    </location>
</feature>
<proteinExistence type="predicted"/>
<dbReference type="RefSeq" id="WP_052111582.1">
    <property type="nucleotide sequence ID" value="NZ_AVPK01000001.1"/>
</dbReference>
<evidence type="ECO:0000256" key="1">
    <source>
        <dbReference type="SAM" id="Phobius"/>
    </source>
</evidence>
<keyword evidence="3" id="KW-1185">Reference proteome</keyword>
<organism evidence="2 3">
    <name type="scientific">Knoellia subterranea KCTC 19937</name>
    <dbReference type="NCBI Taxonomy" id="1385521"/>
    <lineage>
        <taxon>Bacteria</taxon>
        <taxon>Bacillati</taxon>
        <taxon>Actinomycetota</taxon>
        <taxon>Actinomycetes</taxon>
        <taxon>Micrococcales</taxon>
        <taxon>Intrasporangiaceae</taxon>
        <taxon>Knoellia</taxon>
    </lineage>
</organism>
<comment type="caution">
    <text evidence="2">The sequence shown here is derived from an EMBL/GenBank/DDBJ whole genome shotgun (WGS) entry which is preliminary data.</text>
</comment>
<dbReference type="AlphaFoldDB" id="A0A0A0JU10"/>
<protein>
    <submittedName>
        <fullName evidence="2">Uncharacterized protein</fullName>
    </submittedName>
</protein>
<dbReference type="OrthoDB" id="5111891at2"/>